<organism evidence="1 2">
    <name type="scientific">Trifolium subterraneum</name>
    <name type="common">Subterranean clover</name>
    <dbReference type="NCBI Taxonomy" id="3900"/>
    <lineage>
        <taxon>Eukaryota</taxon>
        <taxon>Viridiplantae</taxon>
        <taxon>Streptophyta</taxon>
        <taxon>Embryophyta</taxon>
        <taxon>Tracheophyta</taxon>
        <taxon>Spermatophyta</taxon>
        <taxon>Magnoliopsida</taxon>
        <taxon>eudicotyledons</taxon>
        <taxon>Gunneridae</taxon>
        <taxon>Pentapetalae</taxon>
        <taxon>rosids</taxon>
        <taxon>fabids</taxon>
        <taxon>Fabales</taxon>
        <taxon>Fabaceae</taxon>
        <taxon>Papilionoideae</taxon>
        <taxon>50 kb inversion clade</taxon>
        <taxon>NPAAA clade</taxon>
        <taxon>Hologalegina</taxon>
        <taxon>IRL clade</taxon>
        <taxon>Trifolieae</taxon>
        <taxon>Trifolium</taxon>
    </lineage>
</organism>
<gene>
    <name evidence="1" type="ORF">TSUD_329420</name>
</gene>
<sequence>MKSHFEFVHHNNFSLIGFGLRFKSSSANINDDDYDILLCEDEVDNKARICCAKVGIHPRSSHMSSWKKKEVECYYKYRESY</sequence>
<dbReference type="AlphaFoldDB" id="A0A2Z6NEP2"/>
<proteinExistence type="predicted"/>
<dbReference type="EMBL" id="DF973954">
    <property type="protein sequence ID" value="GAU43044.1"/>
    <property type="molecule type" value="Genomic_DNA"/>
</dbReference>
<keyword evidence="2" id="KW-1185">Reference proteome</keyword>
<accession>A0A2Z6NEP2</accession>
<evidence type="ECO:0000313" key="2">
    <source>
        <dbReference type="Proteomes" id="UP000242715"/>
    </source>
</evidence>
<dbReference type="Proteomes" id="UP000242715">
    <property type="component" value="Unassembled WGS sequence"/>
</dbReference>
<reference evidence="2" key="1">
    <citation type="journal article" date="2017" name="Front. Plant Sci.">
        <title>Climate Clever Clovers: New Paradigm to Reduce the Environmental Footprint of Ruminants by Breeding Low Methanogenic Forages Utilizing Haplotype Variation.</title>
        <authorList>
            <person name="Kaur P."/>
            <person name="Appels R."/>
            <person name="Bayer P.E."/>
            <person name="Keeble-Gagnere G."/>
            <person name="Wang J."/>
            <person name="Hirakawa H."/>
            <person name="Shirasawa K."/>
            <person name="Vercoe P."/>
            <person name="Stefanova K."/>
            <person name="Durmic Z."/>
            <person name="Nichols P."/>
            <person name="Revell C."/>
            <person name="Isobe S.N."/>
            <person name="Edwards D."/>
            <person name="Erskine W."/>
        </authorList>
    </citation>
    <scope>NUCLEOTIDE SEQUENCE [LARGE SCALE GENOMIC DNA]</scope>
    <source>
        <strain evidence="2">cv. Daliak</strain>
    </source>
</reference>
<name>A0A2Z6NEP2_TRISU</name>
<evidence type="ECO:0000313" key="1">
    <source>
        <dbReference type="EMBL" id="GAU43044.1"/>
    </source>
</evidence>
<protein>
    <submittedName>
        <fullName evidence="1">Uncharacterized protein</fullName>
    </submittedName>
</protein>